<dbReference type="InterPro" id="IPR011614">
    <property type="entry name" value="Catalase_core"/>
</dbReference>
<evidence type="ECO:0000313" key="2">
    <source>
        <dbReference type="EMBL" id="KAF7299633.1"/>
    </source>
</evidence>
<dbReference type="PROSITE" id="PS51402">
    <property type="entry name" value="CATALASE_3"/>
    <property type="match status" value="1"/>
</dbReference>
<feature type="domain" description="Catalase core" evidence="1">
    <location>
        <begin position="1"/>
        <end position="309"/>
    </location>
</feature>
<sequence length="310" mass="34518">MPLPSDKQVVELGESIVDQLVQIFGSNPGYRPVHARGLLATGTFTPTPAAAELCKAPHFRHASTPIVARFSSFPGLPQIPDTDEHANPRGLAIRFMLAEHVHTDLIAHSTPSFPVRTGPEFLEFFRAIAEKSLPEYIAAHPAAKEFIEYPKPNPVSLATETFYAMHAFKFTNEDGKETFVRYTVVPEAGPQYLDEATLKQKSASYLYDELPERIAQGVVSFKIVVQVAEEGDPTHDVTIQWPEDRRTVVLGTVVLDKILDHHEQKKQQKHIIYDPVPRVDGIEPAGDPLFEVRAATYLIAGRKRRAAPEL</sequence>
<dbReference type="GO" id="GO:0005739">
    <property type="term" value="C:mitochondrion"/>
    <property type="evidence" value="ECO:0007669"/>
    <property type="project" value="TreeGrafter"/>
</dbReference>
<dbReference type="PANTHER" id="PTHR11465:SF62">
    <property type="entry name" value="CATALASE T"/>
    <property type="match status" value="1"/>
</dbReference>
<dbReference type="AlphaFoldDB" id="A0A8H6SIK6"/>
<dbReference type="SMART" id="SM01060">
    <property type="entry name" value="Catalase"/>
    <property type="match status" value="1"/>
</dbReference>
<dbReference type="PIRSF" id="PIRSF000296">
    <property type="entry name" value="SrpA"/>
    <property type="match status" value="1"/>
</dbReference>
<dbReference type="InterPro" id="IPR020835">
    <property type="entry name" value="Catalase_sf"/>
</dbReference>
<dbReference type="InterPro" id="IPR024168">
    <property type="entry name" value="Catalase_SrpA-type_pred"/>
</dbReference>
<dbReference type="Gene3D" id="1.20.1280.120">
    <property type="match status" value="1"/>
</dbReference>
<dbReference type="GO" id="GO:0042744">
    <property type="term" value="P:hydrogen peroxide catabolic process"/>
    <property type="evidence" value="ECO:0007669"/>
    <property type="project" value="TreeGrafter"/>
</dbReference>
<dbReference type="GO" id="GO:0042542">
    <property type="term" value="P:response to hydrogen peroxide"/>
    <property type="evidence" value="ECO:0007669"/>
    <property type="project" value="TreeGrafter"/>
</dbReference>
<dbReference type="GO" id="GO:0020037">
    <property type="term" value="F:heme binding"/>
    <property type="evidence" value="ECO:0007669"/>
    <property type="project" value="InterPro"/>
</dbReference>
<gene>
    <name evidence="2" type="ORF">HMN09_00968700</name>
</gene>
<keyword evidence="3" id="KW-1185">Reference proteome</keyword>
<accession>A0A8H6SIK6</accession>
<evidence type="ECO:0000259" key="1">
    <source>
        <dbReference type="SMART" id="SM01060"/>
    </source>
</evidence>
<dbReference type="GO" id="GO:0005777">
    <property type="term" value="C:peroxisome"/>
    <property type="evidence" value="ECO:0007669"/>
    <property type="project" value="TreeGrafter"/>
</dbReference>
<protein>
    <submittedName>
        <fullName evidence="2">Catalase domain-containing protein</fullName>
    </submittedName>
</protein>
<dbReference type="OrthoDB" id="2379805at2759"/>
<dbReference type="Pfam" id="PF00199">
    <property type="entry name" value="Catalase"/>
    <property type="match status" value="1"/>
</dbReference>
<dbReference type="InterPro" id="IPR018028">
    <property type="entry name" value="Catalase"/>
</dbReference>
<dbReference type="PANTHER" id="PTHR11465">
    <property type="entry name" value="CATALASE"/>
    <property type="match status" value="1"/>
</dbReference>
<dbReference type="CDD" id="cd08153">
    <property type="entry name" value="srpA_like"/>
    <property type="match status" value="1"/>
</dbReference>
<evidence type="ECO:0000313" key="3">
    <source>
        <dbReference type="Proteomes" id="UP000613580"/>
    </source>
</evidence>
<dbReference type="SUPFAM" id="SSF56634">
    <property type="entry name" value="Heme-dependent catalase-like"/>
    <property type="match status" value="1"/>
</dbReference>
<dbReference type="GO" id="GO:0004096">
    <property type="term" value="F:catalase activity"/>
    <property type="evidence" value="ECO:0007669"/>
    <property type="project" value="InterPro"/>
</dbReference>
<dbReference type="Gene3D" id="2.40.180.10">
    <property type="entry name" value="Catalase core domain"/>
    <property type="match status" value="1"/>
</dbReference>
<dbReference type="Proteomes" id="UP000613580">
    <property type="component" value="Unassembled WGS sequence"/>
</dbReference>
<comment type="caution">
    <text evidence="2">The sequence shown here is derived from an EMBL/GenBank/DDBJ whole genome shotgun (WGS) entry which is preliminary data.</text>
</comment>
<proteinExistence type="predicted"/>
<name>A0A8H6SIK6_MYCCL</name>
<dbReference type="EMBL" id="JACAZE010000014">
    <property type="protein sequence ID" value="KAF7299633.1"/>
    <property type="molecule type" value="Genomic_DNA"/>
</dbReference>
<organism evidence="2 3">
    <name type="scientific">Mycena chlorophos</name>
    <name type="common">Agaric fungus</name>
    <name type="synonym">Agaricus chlorophos</name>
    <dbReference type="NCBI Taxonomy" id="658473"/>
    <lineage>
        <taxon>Eukaryota</taxon>
        <taxon>Fungi</taxon>
        <taxon>Dikarya</taxon>
        <taxon>Basidiomycota</taxon>
        <taxon>Agaricomycotina</taxon>
        <taxon>Agaricomycetes</taxon>
        <taxon>Agaricomycetidae</taxon>
        <taxon>Agaricales</taxon>
        <taxon>Marasmiineae</taxon>
        <taxon>Mycenaceae</taxon>
        <taxon>Mycena</taxon>
    </lineage>
</organism>
<reference evidence="2" key="1">
    <citation type="submission" date="2020-05" db="EMBL/GenBank/DDBJ databases">
        <title>Mycena genomes resolve the evolution of fungal bioluminescence.</title>
        <authorList>
            <person name="Tsai I.J."/>
        </authorList>
    </citation>
    <scope>NUCLEOTIDE SEQUENCE</scope>
    <source>
        <strain evidence="2">110903Hualien_Pintung</strain>
    </source>
</reference>